<evidence type="ECO:0000313" key="5">
    <source>
        <dbReference type="Proteomes" id="UP000278351"/>
    </source>
</evidence>
<dbReference type="InterPro" id="IPR034660">
    <property type="entry name" value="DinB/YfiT-like"/>
</dbReference>
<accession>A0A3N4PCL0</accession>
<dbReference type="InterPro" id="IPR007837">
    <property type="entry name" value="DinB"/>
</dbReference>
<keyword evidence="2 3" id="KW-0479">Metal-binding</keyword>
<proteinExistence type="inferred from homology"/>
<dbReference type="RefSeq" id="WP_123849615.1">
    <property type="nucleotide sequence ID" value="NZ_RPDH01000003.1"/>
</dbReference>
<dbReference type="PANTHER" id="PTHR37302:SF3">
    <property type="entry name" value="DAMAGE-INDUCIBLE PROTEIN DINB"/>
    <property type="match status" value="1"/>
</dbReference>
<dbReference type="EMBL" id="RPDH01000003">
    <property type="protein sequence ID" value="RPE05966.1"/>
    <property type="molecule type" value="Genomic_DNA"/>
</dbReference>
<feature type="binding site" evidence="3">
    <location>
        <position position="146"/>
    </location>
    <ligand>
        <name>a divalent metal cation</name>
        <dbReference type="ChEBI" id="CHEBI:60240"/>
    </ligand>
</feature>
<dbReference type="OrthoDB" id="9811413at2"/>
<dbReference type="PANTHER" id="PTHR37302">
    <property type="entry name" value="SLR1116 PROTEIN"/>
    <property type="match status" value="1"/>
</dbReference>
<dbReference type="Proteomes" id="UP000278351">
    <property type="component" value="Unassembled WGS sequence"/>
</dbReference>
<protein>
    <submittedName>
        <fullName evidence="4">Damage-inducible protein DinB</fullName>
    </submittedName>
</protein>
<evidence type="ECO:0000313" key="4">
    <source>
        <dbReference type="EMBL" id="RPE05966.1"/>
    </source>
</evidence>
<organism evidence="4 5">
    <name type="scientific">Chitinophaga lutea</name>
    <dbReference type="NCBI Taxonomy" id="2488634"/>
    <lineage>
        <taxon>Bacteria</taxon>
        <taxon>Pseudomonadati</taxon>
        <taxon>Bacteroidota</taxon>
        <taxon>Chitinophagia</taxon>
        <taxon>Chitinophagales</taxon>
        <taxon>Chitinophagaceae</taxon>
        <taxon>Chitinophaga</taxon>
    </lineage>
</organism>
<sequence>MQPENLTVSAPGSSIVYLTRNYASYNHWANKTLVNWLRTKPSELLTREVPSSFPTIQLTLQHIWQTQRYWLGVLRQEENPHAEPFNGSLEEVLDGIVAHSEEMADYINGLAEDFVSAPLKVVNPWFECNFPGFDYVVQVMNHSTYHRGQIVTIGRNLGFTDAPMTDYNYYNIYGK</sequence>
<feature type="binding site" evidence="3">
    <location>
        <position position="62"/>
    </location>
    <ligand>
        <name>a divalent metal cation</name>
        <dbReference type="ChEBI" id="CHEBI:60240"/>
    </ligand>
</feature>
<comment type="caution">
    <text evidence="4">The sequence shown here is derived from an EMBL/GenBank/DDBJ whole genome shotgun (WGS) entry which is preliminary data.</text>
</comment>
<evidence type="ECO:0000256" key="3">
    <source>
        <dbReference type="PIRSR" id="PIRSR607837-1"/>
    </source>
</evidence>
<feature type="binding site" evidence="3">
    <location>
        <position position="142"/>
    </location>
    <ligand>
        <name>a divalent metal cation</name>
        <dbReference type="ChEBI" id="CHEBI:60240"/>
    </ligand>
</feature>
<dbReference type="Gene3D" id="1.20.120.450">
    <property type="entry name" value="dinb family like domain"/>
    <property type="match status" value="1"/>
</dbReference>
<comment type="similarity">
    <text evidence="1">Belongs to the DinB family.</text>
</comment>
<dbReference type="Pfam" id="PF05163">
    <property type="entry name" value="DinB"/>
    <property type="match status" value="1"/>
</dbReference>
<dbReference type="AlphaFoldDB" id="A0A3N4PCL0"/>
<gene>
    <name evidence="4" type="ORF">EGT74_26815</name>
</gene>
<reference evidence="4 5" key="1">
    <citation type="submission" date="2018-11" db="EMBL/GenBank/DDBJ databases">
        <title>Chitinophaga lutea sp.nov., isolate from arsenic contaminated soil.</title>
        <authorList>
            <person name="Zong Y."/>
        </authorList>
    </citation>
    <scope>NUCLEOTIDE SEQUENCE [LARGE SCALE GENOMIC DNA]</scope>
    <source>
        <strain evidence="4 5">ZY74</strain>
    </source>
</reference>
<dbReference type="GO" id="GO:0046872">
    <property type="term" value="F:metal ion binding"/>
    <property type="evidence" value="ECO:0007669"/>
    <property type="project" value="UniProtKB-KW"/>
</dbReference>
<evidence type="ECO:0000256" key="1">
    <source>
        <dbReference type="ARBA" id="ARBA00008635"/>
    </source>
</evidence>
<name>A0A3N4PCL0_9BACT</name>
<keyword evidence="5" id="KW-1185">Reference proteome</keyword>
<evidence type="ECO:0000256" key="2">
    <source>
        <dbReference type="ARBA" id="ARBA00022723"/>
    </source>
</evidence>
<dbReference type="SUPFAM" id="SSF109854">
    <property type="entry name" value="DinB/YfiT-like putative metalloenzymes"/>
    <property type="match status" value="1"/>
</dbReference>